<dbReference type="InterPro" id="IPR000292">
    <property type="entry name" value="For/NO2_transpt"/>
</dbReference>
<reference evidence="7 8" key="1">
    <citation type="submission" date="2015-02" db="EMBL/GenBank/DDBJ databases">
        <title>Single-cell genomics of uncultivated deep-branching MTB reveals a conserved set of magnetosome genes.</title>
        <authorList>
            <person name="Kolinko S."/>
            <person name="Richter M."/>
            <person name="Glockner F.O."/>
            <person name="Brachmann A."/>
            <person name="Schuler D."/>
        </authorList>
    </citation>
    <scope>NUCLEOTIDE SEQUENCE [LARGE SCALE GENOMIC DNA]</scope>
    <source>
        <strain evidence="7">TM-1</strain>
    </source>
</reference>
<dbReference type="PANTHER" id="PTHR30520:SF6">
    <property type="entry name" value="FORMATE_NITRATE FAMILY TRANSPORTER (EUROFUNG)"/>
    <property type="match status" value="1"/>
</dbReference>
<evidence type="ECO:0000256" key="4">
    <source>
        <dbReference type="ARBA" id="ARBA00023136"/>
    </source>
</evidence>
<comment type="caution">
    <text evidence="7">The sequence shown here is derived from an EMBL/GenBank/DDBJ whole genome shotgun (WGS) entry which is preliminary data.</text>
</comment>
<proteinExistence type="inferred from homology"/>
<name>A0A0F3GPI9_9BACT</name>
<dbReference type="Pfam" id="PF01226">
    <property type="entry name" value="Form_Nir_trans"/>
    <property type="match status" value="1"/>
</dbReference>
<keyword evidence="3 6" id="KW-1133">Transmembrane helix</keyword>
<dbReference type="Gene3D" id="1.20.1080.10">
    <property type="entry name" value="Glycerol uptake facilitator protein"/>
    <property type="match status" value="1"/>
</dbReference>
<keyword evidence="2 6" id="KW-0812">Transmembrane</keyword>
<dbReference type="EMBL" id="LACI01001706">
    <property type="protein sequence ID" value="KJU83840.1"/>
    <property type="molecule type" value="Genomic_DNA"/>
</dbReference>
<evidence type="ECO:0000256" key="6">
    <source>
        <dbReference type="SAM" id="Phobius"/>
    </source>
</evidence>
<sequence length="120" mass="13475">MDKISGIIFPISAFVTMGFEHCVANMYFIPLGLFIKSGADTGFWLKAGKAAGDFAGLTWGNFFLVNLTTVSLGNTIGGLMVGFMYWVVYNRKNLLTDENQQELLKKLIEKGRRKHERFEA</sequence>
<accession>A0A0F3GPI9</accession>
<evidence type="ECO:0000313" key="7">
    <source>
        <dbReference type="EMBL" id="KJU83840.1"/>
    </source>
</evidence>
<organism evidence="7 8">
    <name type="scientific">Candidatus Magnetobacterium bavaricum</name>
    <dbReference type="NCBI Taxonomy" id="29290"/>
    <lineage>
        <taxon>Bacteria</taxon>
        <taxon>Pseudomonadati</taxon>
        <taxon>Nitrospirota</taxon>
        <taxon>Thermodesulfovibrionia</taxon>
        <taxon>Thermodesulfovibrionales</taxon>
        <taxon>Candidatus Magnetobacteriaceae</taxon>
        <taxon>Candidatus Magnetobacterium</taxon>
    </lineage>
</organism>
<evidence type="ECO:0000256" key="3">
    <source>
        <dbReference type="ARBA" id="ARBA00022989"/>
    </source>
</evidence>
<comment type="similarity">
    <text evidence="5">Belongs to the FNT transporter (TC 1.A.16) family.</text>
</comment>
<dbReference type="Proteomes" id="UP000033423">
    <property type="component" value="Unassembled WGS sequence"/>
</dbReference>
<keyword evidence="4 6" id="KW-0472">Membrane</keyword>
<evidence type="ECO:0000256" key="1">
    <source>
        <dbReference type="ARBA" id="ARBA00004141"/>
    </source>
</evidence>
<evidence type="ECO:0000313" key="8">
    <source>
        <dbReference type="Proteomes" id="UP000033423"/>
    </source>
</evidence>
<feature type="transmembrane region" description="Helical" evidence="6">
    <location>
        <begin position="63"/>
        <end position="88"/>
    </location>
</feature>
<dbReference type="GO" id="GO:0015499">
    <property type="term" value="F:formate transmembrane transporter activity"/>
    <property type="evidence" value="ECO:0007669"/>
    <property type="project" value="TreeGrafter"/>
</dbReference>
<feature type="non-terminal residue" evidence="7">
    <location>
        <position position="120"/>
    </location>
</feature>
<dbReference type="GO" id="GO:0005886">
    <property type="term" value="C:plasma membrane"/>
    <property type="evidence" value="ECO:0007669"/>
    <property type="project" value="TreeGrafter"/>
</dbReference>
<keyword evidence="8" id="KW-1185">Reference proteome</keyword>
<comment type="subcellular location">
    <subcellularLocation>
        <location evidence="1">Membrane</location>
        <topology evidence="1">Multi-pass membrane protein</topology>
    </subcellularLocation>
</comment>
<evidence type="ECO:0000256" key="2">
    <source>
        <dbReference type="ARBA" id="ARBA00022692"/>
    </source>
</evidence>
<dbReference type="InterPro" id="IPR023271">
    <property type="entry name" value="Aquaporin-like"/>
</dbReference>
<protein>
    <submittedName>
        <fullName evidence="7">Formate/nitrite transporter</fullName>
    </submittedName>
</protein>
<evidence type="ECO:0000256" key="5">
    <source>
        <dbReference type="ARBA" id="ARBA00049660"/>
    </source>
</evidence>
<gene>
    <name evidence="7" type="ORF">MBAV_003966</name>
</gene>
<feature type="transmembrane region" description="Helical" evidence="6">
    <location>
        <begin position="7"/>
        <end position="29"/>
    </location>
</feature>
<dbReference type="PANTHER" id="PTHR30520">
    <property type="entry name" value="FORMATE TRANSPORTER-RELATED"/>
    <property type="match status" value="1"/>
</dbReference>
<dbReference type="AlphaFoldDB" id="A0A0F3GPI9"/>